<evidence type="ECO:0000313" key="1">
    <source>
        <dbReference type="EMBL" id="CAB4015691.1"/>
    </source>
</evidence>
<protein>
    <submittedName>
        <fullName evidence="1">Uncharacterized protein</fullName>
    </submittedName>
</protein>
<gene>
    <name evidence="1" type="ORF">PACLA_8A001132</name>
</gene>
<accession>A0A6S7JFR0</accession>
<name>A0A6S7JFR0_PARCT</name>
<sequence>MMNGKDRQWYSLKNALIEHVGCSSIRSGGQEHFKAKKYSMKEQNTQKRITDVNTNLVNTTIQVCKMKTARLSYEHLIGFLSACGGDIGHIAVHADGQYQSNTFQDALFTEMGKVKELDEFFLTSWDVCRIGWI</sequence>
<evidence type="ECO:0000313" key="2">
    <source>
        <dbReference type="Proteomes" id="UP001152795"/>
    </source>
</evidence>
<dbReference type="AlphaFoldDB" id="A0A6S7JFR0"/>
<dbReference type="EMBL" id="CACRXK020008807">
    <property type="protein sequence ID" value="CAB4015691.1"/>
    <property type="molecule type" value="Genomic_DNA"/>
</dbReference>
<dbReference type="Proteomes" id="UP001152795">
    <property type="component" value="Unassembled WGS sequence"/>
</dbReference>
<keyword evidence="2" id="KW-1185">Reference proteome</keyword>
<organism evidence="1 2">
    <name type="scientific">Paramuricea clavata</name>
    <name type="common">Red gorgonian</name>
    <name type="synonym">Violescent sea-whip</name>
    <dbReference type="NCBI Taxonomy" id="317549"/>
    <lineage>
        <taxon>Eukaryota</taxon>
        <taxon>Metazoa</taxon>
        <taxon>Cnidaria</taxon>
        <taxon>Anthozoa</taxon>
        <taxon>Octocorallia</taxon>
        <taxon>Malacalcyonacea</taxon>
        <taxon>Plexauridae</taxon>
        <taxon>Paramuricea</taxon>
    </lineage>
</organism>
<proteinExistence type="predicted"/>
<reference evidence="1" key="1">
    <citation type="submission" date="2020-04" db="EMBL/GenBank/DDBJ databases">
        <authorList>
            <person name="Alioto T."/>
            <person name="Alioto T."/>
            <person name="Gomez Garrido J."/>
        </authorList>
    </citation>
    <scope>NUCLEOTIDE SEQUENCE</scope>
    <source>
        <strain evidence="1">A484AB</strain>
    </source>
</reference>
<comment type="caution">
    <text evidence="1">The sequence shown here is derived from an EMBL/GenBank/DDBJ whole genome shotgun (WGS) entry which is preliminary data.</text>
</comment>